<dbReference type="EMBL" id="JAODUO010000043">
    <property type="protein sequence ID" value="KAK2191893.1"/>
    <property type="molecule type" value="Genomic_DNA"/>
</dbReference>
<feature type="domain" description="PDZ" evidence="6">
    <location>
        <begin position="203"/>
        <end position="290"/>
    </location>
</feature>
<evidence type="ECO:0000256" key="4">
    <source>
        <dbReference type="ARBA" id="ARBA00023136"/>
    </source>
</evidence>
<feature type="compositionally biased region" description="Low complexity" evidence="5">
    <location>
        <begin position="852"/>
        <end position="870"/>
    </location>
</feature>
<evidence type="ECO:0000259" key="6">
    <source>
        <dbReference type="PROSITE" id="PS50106"/>
    </source>
</evidence>
<dbReference type="SMART" id="SM00228">
    <property type="entry name" value="PDZ"/>
    <property type="match status" value="5"/>
</dbReference>
<dbReference type="CDD" id="cd06668">
    <property type="entry name" value="PDZ4_MUPP1-like"/>
    <property type="match status" value="1"/>
</dbReference>
<feature type="domain" description="PDZ" evidence="6">
    <location>
        <begin position="56"/>
        <end position="136"/>
    </location>
</feature>
<feature type="region of interest" description="Disordered" evidence="5">
    <location>
        <begin position="1011"/>
        <end position="1063"/>
    </location>
</feature>
<dbReference type="InterPro" id="IPR051342">
    <property type="entry name" value="PDZ_scaffold"/>
</dbReference>
<dbReference type="PANTHER" id="PTHR19964:SF92">
    <property type="entry name" value="PATJ HOMOLOG"/>
    <property type="match status" value="1"/>
</dbReference>
<evidence type="ECO:0000313" key="7">
    <source>
        <dbReference type="EMBL" id="KAK2191893.1"/>
    </source>
</evidence>
<dbReference type="Pfam" id="PF00595">
    <property type="entry name" value="PDZ"/>
    <property type="match status" value="5"/>
</dbReference>
<feature type="domain" description="PDZ" evidence="6">
    <location>
        <begin position="908"/>
        <end position="978"/>
    </location>
</feature>
<reference evidence="7" key="1">
    <citation type="journal article" date="2023" name="Mol. Biol. Evol.">
        <title>Third-Generation Sequencing Reveals the Adaptive Role of the Epigenome in Three Deep-Sea Polychaetes.</title>
        <authorList>
            <person name="Perez M."/>
            <person name="Aroh O."/>
            <person name="Sun Y."/>
            <person name="Lan Y."/>
            <person name="Juniper S.K."/>
            <person name="Young C.R."/>
            <person name="Angers B."/>
            <person name="Qian P.Y."/>
        </authorList>
    </citation>
    <scope>NUCLEOTIDE SEQUENCE</scope>
    <source>
        <strain evidence="7">R07B-5</strain>
    </source>
</reference>
<dbReference type="FunFam" id="2.30.42.10:FF:000070">
    <property type="entry name" value="Multiple PDZ domain protein"/>
    <property type="match status" value="1"/>
</dbReference>
<feature type="region of interest" description="Disordered" evidence="5">
    <location>
        <begin position="778"/>
        <end position="901"/>
    </location>
</feature>
<dbReference type="GO" id="GO:0016020">
    <property type="term" value="C:membrane"/>
    <property type="evidence" value="ECO:0007669"/>
    <property type="project" value="UniProtKB-SubCell"/>
</dbReference>
<dbReference type="CDD" id="cd06669">
    <property type="entry name" value="PDZ5_MUPP1-like"/>
    <property type="match status" value="1"/>
</dbReference>
<feature type="compositionally biased region" description="Low complexity" evidence="5">
    <location>
        <begin position="800"/>
        <end position="811"/>
    </location>
</feature>
<feature type="domain" description="PDZ" evidence="6">
    <location>
        <begin position="534"/>
        <end position="610"/>
    </location>
</feature>
<dbReference type="SUPFAM" id="SSF50156">
    <property type="entry name" value="PDZ domain-like"/>
    <property type="match status" value="5"/>
</dbReference>
<keyword evidence="3" id="KW-0677">Repeat</keyword>
<dbReference type="CDD" id="cd06791">
    <property type="entry name" value="PDZ3_MUPP1-like"/>
    <property type="match status" value="1"/>
</dbReference>
<feature type="compositionally biased region" description="Polar residues" evidence="5">
    <location>
        <begin position="1016"/>
        <end position="1044"/>
    </location>
</feature>
<dbReference type="AlphaFoldDB" id="A0AAD9PC04"/>
<dbReference type="InterPro" id="IPR036034">
    <property type="entry name" value="PDZ_sf"/>
</dbReference>
<evidence type="ECO:0000256" key="3">
    <source>
        <dbReference type="ARBA" id="ARBA00022737"/>
    </source>
</evidence>
<gene>
    <name evidence="7" type="ORF">NP493_43g04014</name>
</gene>
<feature type="region of interest" description="Disordered" evidence="5">
    <location>
        <begin position="623"/>
        <end position="678"/>
    </location>
</feature>
<evidence type="ECO:0000256" key="2">
    <source>
        <dbReference type="ARBA" id="ARBA00022553"/>
    </source>
</evidence>
<proteinExistence type="predicted"/>
<feature type="compositionally biased region" description="Polar residues" evidence="5">
    <location>
        <begin position="842"/>
        <end position="851"/>
    </location>
</feature>
<evidence type="ECO:0000313" key="8">
    <source>
        <dbReference type="Proteomes" id="UP001209878"/>
    </source>
</evidence>
<organism evidence="7 8">
    <name type="scientific">Ridgeia piscesae</name>
    <name type="common">Tubeworm</name>
    <dbReference type="NCBI Taxonomy" id="27915"/>
    <lineage>
        <taxon>Eukaryota</taxon>
        <taxon>Metazoa</taxon>
        <taxon>Spiralia</taxon>
        <taxon>Lophotrochozoa</taxon>
        <taxon>Annelida</taxon>
        <taxon>Polychaeta</taxon>
        <taxon>Sedentaria</taxon>
        <taxon>Canalipalpata</taxon>
        <taxon>Sabellida</taxon>
        <taxon>Siboglinidae</taxon>
        <taxon>Ridgeia</taxon>
    </lineage>
</organism>
<feature type="domain" description="PDZ" evidence="6">
    <location>
        <begin position="366"/>
        <end position="456"/>
    </location>
</feature>
<dbReference type="PROSITE" id="PS50106">
    <property type="entry name" value="PDZ"/>
    <property type="match status" value="5"/>
</dbReference>
<name>A0AAD9PC04_RIDPI</name>
<protein>
    <recommendedName>
        <fullName evidence="6">PDZ domain-containing protein</fullName>
    </recommendedName>
</protein>
<keyword evidence="2" id="KW-0597">Phosphoprotein</keyword>
<dbReference type="CDD" id="cd06667">
    <property type="entry name" value="PDZ2_MUPP1-like"/>
    <property type="match status" value="1"/>
</dbReference>
<comment type="subcellular location">
    <subcellularLocation>
        <location evidence="1">Membrane</location>
    </subcellularLocation>
</comment>
<dbReference type="PANTHER" id="PTHR19964">
    <property type="entry name" value="MULTIPLE PDZ DOMAIN PROTEIN"/>
    <property type="match status" value="1"/>
</dbReference>
<accession>A0AAD9PC04</accession>
<keyword evidence="4" id="KW-0472">Membrane</keyword>
<feature type="compositionally biased region" description="Pro residues" evidence="5">
    <location>
        <begin position="643"/>
        <end position="665"/>
    </location>
</feature>
<dbReference type="Gene3D" id="2.30.42.10">
    <property type="match status" value="5"/>
</dbReference>
<keyword evidence="8" id="KW-1185">Reference proteome</keyword>
<dbReference type="Proteomes" id="UP001209878">
    <property type="component" value="Unassembled WGS sequence"/>
</dbReference>
<sequence>MRQTEFCERPCLRPCLRDPVAGSFQAPMSFFCTEHPFVAVPATTPQLSTEWSQIEVIDLLNDGSGLGFGIIGGKSTGVVVKTILPGGVADKDGRLLSGDHLLQIGDVNVRGMGSEQVASVLRQSGAHVRLIVARPVNEPTPNTHHNAQVVPTYQLDEHLHNINQTLAVMDGMNEYNMGVSAEYFAQIHSPPQELALPEVEFFEVELVKDTQGLGITIAGYVGERTSEELSGIFVRSISEGSAAALDGRIQVNDQIIEVDNHLLEGFNNHQAVEVLRNTGQVVRLKLARYNHGTKYQQLQQYASSVQQTMPPSVTLNTSVGSDQQVTTLDDVKLNAEDFSGDLDLNMEQSLKERWQVIVGDEYEIVVAQLSKFREGGGLGISLEGTVDVENGQEVRPHHYIRSVLIEGPVGANGRLKSGDELLEVNNTTLLGLNHVEVVMILKELPQHVRIVCARKKPPPSTVYVPPSDTFFQTPAAASTQPMALSASDRLVKAKSEQALSVTSNVALENSLNKLKSRSLEPLSGLAMWSSEPVVICLEKGDRGLGFSILDYQDPINPVETVIVIRSLVPGGIAQMDGRLVPGDRLVFVNDTNVENATLDEAVQALKGAPKGTVRIGVAKPLPLPEIGESSTDDIDDMTLETMPQPPTVLPPPPDISPPHTPPPAPPREESMEPEVEVGFSDTTLQQLSANEMELESEELGSTESSDGAAAAACDQAATVGHEAVTFDQMLLSEDDTQLKAFGITSERPSELRLSHDNSVTECSSAETSLYKQYGLSVESDGFSSKSPSPEKVGPPQLAVPKKLPAASANKPKLPPKPKLGDVSKLTSKTQKSPPVDSRVQPAISTSPTAIVQSQPASQSNSSALTSFASSPVFTPHPPVTSPTPGVTRTMPGYPTDSIPPLPSALERTIKIKKGTDQLGLTVETTDKGVNGCIVKTLSPNGAVAKDGRIVVGDYILTVNNESMRRISNAQARAILRRACLLGTDISVTYIPAMDAAVHLESAMIALNAQEPPEAKNQLSPNSTLLQPGADQSSGQSAYSLQGGRSASDKAPGQTDQVTVDADDIRVPGSLASGVMTGKTATLDSWGQPRLVEIHRQEGENLGISIVGEYKQNTQYS</sequence>
<evidence type="ECO:0000256" key="1">
    <source>
        <dbReference type="ARBA" id="ARBA00004370"/>
    </source>
</evidence>
<dbReference type="FunFam" id="2.30.42.10:FF:000125">
    <property type="entry name" value="PATJ, crumbs cell polarity complex component"/>
    <property type="match status" value="1"/>
</dbReference>
<dbReference type="CDD" id="cd06670">
    <property type="entry name" value="PDZ6_MUPP1-like"/>
    <property type="match status" value="1"/>
</dbReference>
<evidence type="ECO:0000256" key="5">
    <source>
        <dbReference type="SAM" id="MobiDB-lite"/>
    </source>
</evidence>
<comment type="caution">
    <text evidence="7">The sequence shown here is derived from an EMBL/GenBank/DDBJ whole genome shotgun (WGS) entry which is preliminary data.</text>
</comment>
<dbReference type="InterPro" id="IPR001478">
    <property type="entry name" value="PDZ"/>
</dbReference>